<feature type="transmembrane region" description="Helical" evidence="1">
    <location>
        <begin position="157"/>
        <end position="180"/>
    </location>
</feature>
<gene>
    <name evidence="2" type="ORF">TDIB3V08_LOCUS6686</name>
</gene>
<dbReference type="PANTHER" id="PTHR11161">
    <property type="entry name" value="O-ACYLTRANSFERASE"/>
    <property type="match status" value="1"/>
</dbReference>
<feature type="transmembrane region" description="Helical" evidence="1">
    <location>
        <begin position="86"/>
        <end position="113"/>
    </location>
</feature>
<evidence type="ECO:0000313" key="2">
    <source>
        <dbReference type="EMBL" id="CAD7200470.1"/>
    </source>
</evidence>
<keyword evidence="1" id="KW-1133">Transmembrane helix</keyword>
<evidence type="ECO:0000256" key="1">
    <source>
        <dbReference type="SAM" id="Phobius"/>
    </source>
</evidence>
<feature type="transmembrane region" description="Helical" evidence="1">
    <location>
        <begin position="46"/>
        <end position="66"/>
    </location>
</feature>
<name>A0A7R8VNY5_TIMDO</name>
<dbReference type="PANTHER" id="PTHR11161:SF4">
    <property type="entry name" value="DROP DEAD"/>
    <property type="match status" value="1"/>
</dbReference>
<sequence>MSRFCPSGTARAVINYLYVCCDIDRPLGDQIVGRVSRPGMARRFKYTHHLVYGGWLSTVYLLYLSFFSMSEIVSPEYQYDAVKMSIYYALSPVAFSLALSWVILACVTGHGGWLNSAMCWRGMTILSKISYSVYLTQFLVFFYNVGTTKTSPEFNAVTVYVSLFEFILVLLASTIMTLLFDLPMQEVKNILMDTNVLFMLLQPNMTVSSECSHARMGNLGTHSDNFVPATRIWAKGSLLILLNPLDLCPSCVATHAWAI</sequence>
<reference evidence="2" key="1">
    <citation type="submission" date="2020-11" db="EMBL/GenBank/DDBJ databases">
        <authorList>
            <person name="Tran Van P."/>
        </authorList>
    </citation>
    <scope>NUCLEOTIDE SEQUENCE</scope>
</reference>
<feature type="transmembrane region" description="Helical" evidence="1">
    <location>
        <begin position="125"/>
        <end position="145"/>
    </location>
</feature>
<accession>A0A7R8VNY5</accession>
<proteinExistence type="predicted"/>
<dbReference type="InterPro" id="IPR052728">
    <property type="entry name" value="O2_lipid_transport_reg"/>
</dbReference>
<organism evidence="2">
    <name type="scientific">Timema douglasi</name>
    <name type="common">Walking stick</name>
    <dbReference type="NCBI Taxonomy" id="61478"/>
    <lineage>
        <taxon>Eukaryota</taxon>
        <taxon>Metazoa</taxon>
        <taxon>Ecdysozoa</taxon>
        <taxon>Arthropoda</taxon>
        <taxon>Hexapoda</taxon>
        <taxon>Insecta</taxon>
        <taxon>Pterygota</taxon>
        <taxon>Neoptera</taxon>
        <taxon>Polyneoptera</taxon>
        <taxon>Phasmatodea</taxon>
        <taxon>Timematodea</taxon>
        <taxon>Timematoidea</taxon>
        <taxon>Timematidae</taxon>
        <taxon>Timema</taxon>
    </lineage>
</organism>
<keyword evidence="1" id="KW-0812">Transmembrane</keyword>
<dbReference type="EMBL" id="OA567519">
    <property type="protein sequence ID" value="CAD7200470.1"/>
    <property type="molecule type" value="Genomic_DNA"/>
</dbReference>
<keyword evidence="1" id="KW-0472">Membrane</keyword>
<dbReference type="AlphaFoldDB" id="A0A7R8VNY5"/>
<protein>
    <submittedName>
        <fullName evidence="2">Uncharacterized protein</fullName>
    </submittedName>
</protein>